<dbReference type="EMBL" id="JAIWYP010000015">
    <property type="protein sequence ID" value="KAH3700443.1"/>
    <property type="molecule type" value="Genomic_DNA"/>
</dbReference>
<keyword evidence="2" id="KW-1185">Reference proteome</keyword>
<accession>A0A9D4BMH7</accession>
<reference evidence="1" key="1">
    <citation type="journal article" date="2019" name="bioRxiv">
        <title>The Genome of the Zebra Mussel, Dreissena polymorpha: A Resource for Invasive Species Research.</title>
        <authorList>
            <person name="McCartney M.A."/>
            <person name="Auch B."/>
            <person name="Kono T."/>
            <person name="Mallez S."/>
            <person name="Zhang Y."/>
            <person name="Obille A."/>
            <person name="Becker A."/>
            <person name="Abrahante J.E."/>
            <person name="Garbe J."/>
            <person name="Badalamenti J.P."/>
            <person name="Herman A."/>
            <person name="Mangelson H."/>
            <person name="Liachko I."/>
            <person name="Sullivan S."/>
            <person name="Sone E.D."/>
            <person name="Koren S."/>
            <person name="Silverstein K.A.T."/>
            <person name="Beckman K.B."/>
            <person name="Gohl D.M."/>
        </authorList>
    </citation>
    <scope>NUCLEOTIDE SEQUENCE</scope>
    <source>
        <strain evidence="1">Duluth1</strain>
        <tissue evidence="1">Whole animal</tissue>
    </source>
</reference>
<proteinExistence type="predicted"/>
<protein>
    <submittedName>
        <fullName evidence="1">Uncharacterized protein</fullName>
    </submittedName>
</protein>
<name>A0A9D4BMH7_DREPO</name>
<sequence>MLFYFRTDVREQNKYLVFEENLLELFKTCLQCRLPAAGHISQRIGSYIGRRVNVATYGGGSPSQKCKTFQLGICFLVQQYCLLAAHLQKR</sequence>
<gene>
    <name evidence="1" type="ORF">DPMN_075419</name>
</gene>
<comment type="caution">
    <text evidence="1">The sequence shown here is derived from an EMBL/GenBank/DDBJ whole genome shotgun (WGS) entry which is preliminary data.</text>
</comment>
<reference evidence="1" key="2">
    <citation type="submission" date="2020-11" db="EMBL/GenBank/DDBJ databases">
        <authorList>
            <person name="McCartney M.A."/>
            <person name="Auch B."/>
            <person name="Kono T."/>
            <person name="Mallez S."/>
            <person name="Becker A."/>
            <person name="Gohl D.M."/>
            <person name="Silverstein K.A.T."/>
            <person name="Koren S."/>
            <person name="Bechman K.B."/>
            <person name="Herman A."/>
            <person name="Abrahante J.E."/>
            <person name="Garbe J."/>
        </authorList>
    </citation>
    <scope>NUCLEOTIDE SEQUENCE</scope>
    <source>
        <strain evidence="1">Duluth1</strain>
        <tissue evidence="1">Whole animal</tissue>
    </source>
</reference>
<evidence type="ECO:0000313" key="2">
    <source>
        <dbReference type="Proteomes" id="UP000828390"/>
    </source>
</evidence>
<dbReference type="AlphaFoldDB" id="A0A9D4BMH7"/>
<evidence type="ECO:0000313" key="1">
    <source>
        <dbReference type="EMBL" id="KAH3700443.1"/>
    </source>
</evidence>
<organism evidence="1 2">
    <name type="scientific">Dreissena polymorpha</name>
    <name type="common">Zebra mussel</name>
    <name type="synonym">Mytilus polymorpha</name>
    <dbReference type="NCBI Taxonomy" id="45954"/>
    <lineage>
        <taxon>Eukaryota</taxon>
        <taxon>Metazoa</taxon>
        <taxon>Spiralia</taxon>
        <taxon>Lophotrochozoa</taxon>
        <taxon>Mollusca</taxon>
        <taxon>Bivalvia</taxon>
        <taxon>Autobranchia</taxon>
        <taxon>Heteroconchia</taxon>
        <taxon>Euheterodonta</taxon>
        <taxon>Imparidentia</taxon>
        <taxon>Neoheterodontei</taxon>
        <taxon>Myida</taxon>
        <taxon>Dreissenoidea</taxon>
        <taxon>Dreissenidae</taxon>
        <taxon>Dreissena</taxon>
    </lineage>
</organism>
<dbReference type="Proteomes" id="UP000828390">
    <property type="component" value="Unassembled WGS sequence"/>
</dbReference>